<dbReference type="InterPro" id="IPR023214">
    <property type="entry name" value="HAD_sf"/>
</dbReference>
<dbReference type="EMBL" id="KY710727">
    <property type="protein sequence ID" value="AXY99963.1"/>
    <property type="molecule type" value="Genomic_DNA"/>
</dbReference>
<evidence type="ECO:0008006" key="3">
    <source>
        <dbReference type="Google" id="ProtNLM"/>
    </source>
</evidence>
<dbReference type="Gene3D" id="1.20.1440.100">
    <property type="entry name" value="SG protein - dephosphorylation function"/>
    <property type="match status" value="1"/>
</dbReference>
<dbReference type="AlphaFoldDB" id="A0A385JNS9"/>
<dbReference type="GO" id="GO:0046872">
    <property type="term" value="F:metal ion binding"/>
    <property type="evidence" value="ECO:0007669"/>
    <property type="project" value="UniProtKB-KW"/>
</dbReference>
<evidence type="ECO:0000256" key="1">
    <source>
        <dbReference type="ARBA" id="ARBA00022723"/>
    </source>
</evidence>
<name>A0A385JNS9_9GAMM</name>
<proteinExistence type="predicted"/>
<dbReference type="Gene3D" id="3.40.50.1000">
    <property type="entry name" value="HAD superfamily/HAD-like"/>
    <property type="match status" value="1"/>
</dbReference>
<evidence type="ECO:0000313" key="2">
    <source>
        <dbReference type="EMBL" id="AXY99963.1"/>
    </source>
</evidence>
<sequence length="216" mass="25487">MNISKKSSPEIYIFDICDTLYNSNTTFDFCKWRKNKKYWEFLLWFSSTILGKLINKISITFFKKEFSRNLHLKSLSNINKDELYKEAILFTEIFLNKKKINYTHNILEKLKNNNKDIYLISASIDPVVEAISKHLNVKFISSELLYIDNICQGSLKKDLLGNKHNLNFINLSLVVTDNISDYQLCRMSEQSLIIINSKNKNFWIKNKLNGMILYEK</sequence>
<accession>A0A385JNS9</accession>
<dbReference type="InterPro" id="IPR036412">
    <property type="entry name" value="HAD-like_sf"/>
</dbReference>
<organism evidence="2">
    <name type="scientific">Proteus penneri</name>
    <dbReference type="NCBI Taxonomy" id="102862"/>
    <lineage>
        <taxon>Bacteria</taxon>
        <taxon>Pseudomonadati</taxon>
        <taxon>Pseudomonadota</taxon>
        <taxon>Gammaproteobacteria</taxon>
        <taxon>Enterobacterales</taxon>
        <taxon>Morganellaceae</taxon>
        <taxon>Proteus</taxon>
    </lineage>
</organism>
<dbReference type="SUPFAM" id="SSF56784">
    <property type="entry name" value="HAD-like"/>
    <property type="match status" value="1"/>
</dbReference>
<reference evidence="2" key="1">
    <citation type="journal article" date="2017" name="PLoS ONE">
        <title>Genetic diversity of the O antigens of Proteus species and the development of a suspension array for molecular serotyping.</title>
        <authorList>
            <person name="Yu X."/>
            <person name="Torzewska A."/>
            <person name="Zhang X."/>
            <person name="Yin Z."/>
            <person name="Drzewiecka D."/>
            <person name="Cao H."/>
            <person name="Liu B."/>
            <person name="Knirel Y.A."/>
            <person name="Rozalski A."/>
            <person name="Wang L."/>
        </authorList>
    </citation>
    <scope>NUCLEOTIDE SEQUENCE</scope>
    <source>
        <strain evidence="2">G2655</strain>
    </source>
</reference>
<protein>
    <recommendedName>
        <fullName evidence="3">Haloacid dehalogenase-like hydrolase</fullName>
    </recommendedName>
</protein>
<keyword evidence="1" id="KW-0479">Metal-binding</keyword>